<dbReference type="EMBL" id="GG745339">
    <property type="protein sequence ID" value="KNE61832.1"/>
    <property type="molecule type" value="Genomic_DNA"/>
</dbReference>
<dbReference type="VEuPathDB" id="FungiDB:AMAG_18779"/>
<name>A0A0L0SHA5_ALLM3</name>
<dbReference type="Proteomes" id="UP000054350">
    <property type="component" value="Unassembled WGS sequence"/>
</dbReference>
<reference evidence="3" key="2">
    <citation type="submission" date="2009-11" db="EMBL/GenBank/DDBJ databases">
        <title>The Genome Sequence of Allomyces macrogynus strain ATCC 38327.</title>
        <authorList>
            <consortium name="The Broad Institute Genome Sequencing Platform"/>
            <person name="Russ C."/>
            <person name="Cuomo C."/>
            <person name="Shea T."/>
            <person name="Young S.K."/>
            <person name="Zeng Q."/>
            <person name="Koehrsen M."/>
            <person name="Haas B."/>
            <person name="Borodovsky M."/>
            <person name="Guigo R."/>
            <person name="Alvarado L."/>
            <person name="Berlin A."/>
            <person name="Borenstein D."/>
            <person name="Chen Z."/>
            <person name="Engels R."/>
            <person name="Freedman E."/>
            <person name="Gellesch M."/>
            <person name="Goldberg J."/>
            <person name="Griggs A."/>
            <person name="Gujja S."/>
            <person name="Heiman D."/>
            <person name="Hepburn T."/>
            <person name="Howarth C."/>
            <person name="Jen D."/>
            <person name="Larson L."/>
            <person name="Lewis B."/>
            <person name="Mehta T."/>
            <person name="Park D."/>
            <person name="Pearson M."/>
            <person name="Roberts A."/>
            <person name="Saif S."/>
            <person name="Shenoy N."/>
            <person name="Sisk P."/>
            <person name="Stolte C."/>
            <person name="Sykes S."/>
            <person name="Walk T."/>
            <person name="White J."/>
            <person name="Yandava C."/>
            <person name="Burger G."/>
            <person name="Gray M.W."/>
            <person name="Holland P.W.H."/>
            <person name="King N."/>
            <person name="Lang F.B.F."/>
            <person name="Roger A.J."/>
            <person name="Ruiz-Trillo I."/>
            <person name="Lander E."/>
            <person name="Nusbaum C."/>
        </authorList>
    </citation>
    <scope>NUCLEOTIDE SEQUENCE [LARGE SCALE GENOMIC DNA]</scope>
    <source>
        <strain evidence="3">ATCC 38327</strain>
    </source>
</reference>
<dbReference type="AlphaFoldDB" id="A0A0L0SHA5"/>
<proteinExistence type="predicted"/>
<protein>
    <submittedName>
        <fullName evidence="2">Uncharacterized protein</fullName>
    </submittedName>
</protein>
<evidence type="ECO:0000313" key="3">
    <source>
        <dbReference type="Proteomes" id="UP000054350"/>
    </source>
</evidence>
<feature type="compositionally biased region" description="Basic residues" evidence="1">
    <location>
        <begin position="74"/>
        <end position="84"/>
    </location>
</feature>
<feature type="region of interest" description="Disordered" evidence="1">
    <location>
        <begin position="1"/>
        <end position="20"/>
    </location>
</feature>
<evidence type="ECO:0000313" key="2">
    <source>
        <dbReference type="EMBL" id="KNE61832.1"/>
    </source>
</evidence>
<evidence type="ECO:0000256" key="1">
    <source>
        <dbReference type="SAM" id="MobiDB-lite"/>
    </source>
</evidence>
<keyword evidence="3" id="KW-1185">Reference proteome</keyword>
<organism evidence="2 3">
    <name type="scientific">Allomyces macrogynus (strain ATCC 38327)</name>
    <name type="common">Allomyces javanicus var. macrogynus</name>
    <dbReference type="NCBI Taxonomy" id="578462"/>
    <lineage>
        <taxon>Eukaryota</taxon>
        <taxon>Fungi</taxon>
        <taxon>Fungi incertae sedis</taxon>
        <taxon>Blastocladiomycota</taxon>
        <taxon>Blastocladiomycetes</taxon>
        <taxon>Blastocladiales</taxon>
        <taxon>Blastocladiaceae</taxon>
        <taxon>Allomyces</taxon>
    </lineage>
</organism>
<gene>
    <name evidence="2" type="ORF">AMAG_18779</name>
</gene>
<accession>A0A0L0SHA5</accession>
<reference evidence="2 3" key="1">
    <citation type="submission" date="2009-11" db="EMBL/GenBank/DDBJ databases">
        <title>Annotation of Allomyces macrogynus ATCC 38327.</title>
        <authorList>
            <consortium name="The Broad Institute Genome Sequencing Platform"/>
            <person name="Russ C."/>
            <person name="Cuomo C."/>
            <person name="Burger G."/>
            <person name="Gray M.W."/>
            <person name="Holland P.W.H."/>
            <person name="King N."/>
            <person name="Lang F.B.F."/>
            <person name="Roger A.J."/>
            <person name="Ruiz-Trillo I."/>
            <person name="Young S.K."/>
            <person name="Zeng Q."/>
            <person name="Gargeya S."/>
            <person name="Fitzgerald M."/>
            <person name="Haas B."/>
            <person name="Abouelleil A."/>
            <person name="Alvarado L."/>
            <person name="Arachchi H.M."/>
            <person name="Berlin A."/>
            <person name="Chapman S.B."/>
            <person name="Gearin G."/>
            <person name="Goldberg J."/>
            <person name="Griggs A."/>
            <person name="Gujja S."/>
            <person name="Hansen M."/>
            <person name="Heiman D."/>
            <person name="Howarth C."/>
            <person name="Larimer J."/>
            <person name="Lui A."/>
            <person name="MacDonald P.J.P."/>
            <person name="McCowen C."/>
            <person name="Montmayeur A."/>
            <person name="Murphy C."/>
            <person name="Neiman D."/>
            <person name="Pearson M."/>
            <person name="Priest M."/>
            <person name="Roberts A."/>
            <person name="Saif S."/>
            <person name="Shea T."/>
            <person name="Sisk P."/>
            <person name="Stolte C."/>
            <person name="Sykes S."/>
            <person name="Wortman J."/>
            <person name="Nusbaum C."/>
            <person name="Birren B."/>
        </authorList>
    </citation>
    <scope>NUCLEOTIDE SEQUENCE [LARGE SCALE GENOMIC DNA]</scope>
    <source>
        <strain evidence="2 3">ATCC 38327</strain>
    </source>
</reference>
<sequence length="160" mass="17992">MSAWTSERAGRPWSRSRLASTTGSHTWTAYGCGPVGMVGARMAKRMASCDPAVVRYFNQRIPTPCQEATSVYVPRHHQLRHQQRRERVQEAPEVSATGHEQKPPPEQGPRSRLLVVACCARIQRRIRGHVAVGRERIHVQRVGPVRSRFCAVNSTRSRCG</sequence>
<feature type="region of interest" description="Disordered" evidence="1">
    <location>
        <begin position="68"/>
        <end position="109"/>
    </location>
</feature>